<evidence type="ECO:0000256" key="1">
    <source>
        <dbReference type="ARBA" id="ARBA00006018"/>
    </source>
</evidence>
<dbReference type="GO" id="GO:0005506">
    <property type="term" value="F:iron ion binding"/>
    <property type="evidence" value="ECO:0007669"/>
    <property type="project" value="TreeGrafter"/>
</dbReference>
<comment type="similarity">
    <text evidence="1">Belongs to the HupF/HypC family.</text>
</comment>
<dbReference type="InterPro" id="IPR001109">
    <property type="entry name" value="Hydrogenase_HupF/HypC"/>
</dbReference>
<sequence>MCLTIPAKVISLEKDKAMVDFSGKEQKVDTQLVKVRVGDYVMVSNGFIIKKVNKKEAEEILKILKNL</sequence>
<dbReference type="AlphaFoldDB" id="A0A1G2F553"/>
<protein>
    <recommendedName>
        <fullName evidence="4">Hydrogenase assembly protein HypC</fullName>
    </recommendedName>
</protein>
<comment type="caution">
    <text evidence="2">The sequence shown here is derived from an EMBL/GenBank/DDBJ whole genome shotgun (WGS) entry which is preliminary data.</text>
</comment>
<dbReference type="NCBIfam" id="TIGR00074">
    <property type="entry name" value="hypC_hupF"/>
    <property type="match status" value="1"/>
</dbReference>
<dbReference type="EMBL" id="MHMT01000014">
    <property type="protein sequence ID" value="OGZ32728.1"/>
    <property type="molecule type" value="Genomic_DNA"/>
</dbReference>
<accession>A0A1G2F553</accession>
<dbReference type="Proteomes" id="UP000177810">
    <property type="component" value="Unassembled WGS sequence"/>
</dbReference>
<gene>
    <name evidence="2" type="ORF">A2V69_00835</name>
</gene>
<reference evidence="2 3" key="1">
    <citation type="journal article" date="2016" name="Nat. Commun.">
        <title>Thousands of microbial genomes shed light on interconnected biogeochemical processes in an aquifer system.</title>
        <authorList>
            <person name="Anantharaman K."/>
            <person name="Brown C.T."/>
            <person name="Hug L.A."/>
            <person name="Sharon I."/>
            <person name="Castelle C.J."/>
            <person name="Probst A.J."/>
            <person name="Thomas B.C."/>
            <person name="Singh A."/>
            <person name="Wilkins M.J."/>
            <person name="Karaoz U."/>
            <person name="Brodie E.L."/>
            <person name="Williams K.H."/>
            <person name="Hubbard S.S."/>
            <person name="Banfield J.F."/>
        </authorList>
    </citation>
    <scope>NUCLEOTIDE SEQUENCE [LARGE SCALE GENOMIC DNA]</scope>
</reference>
<dbReference type="GO" id="GO:0051604">
    <property type="term" value="P:protein maturation"/>
    <property type="evidence" value="ECO:0007669"/>
    <property type="project" value="TreeGrafter"/>
</dbReference>
<evidence type="ECO:0000313" key="3">
    <source>
        <dbReference type="Proteomes" id="UP000177810"/>
    </source>
</evidence>
<dbReference type="SUPFAM" id="SSF159127">
    <property type="entry name" value="HupF/HypC-like"/>
    <property type="match status" value="1"/>
</dbReference>
<dbReference type="Pfam" id="PF01455">
    <property type="entry name" value="HupF_HypC"/>
    <property type="match status" value="1"/>
</dbReference>
<evidence type="ECO:0008006" key="4">
    <source>
        <dbReference type="Google" id="ProtNLM"/>
    </source>
</evidence>
<evidence type="ECO:0000313" key="2">
    <source>
        <dbReference type="EMBL" id="OGZ32728.1"/>
    </source>
</evidence>
<dbReference type="PRINTS" id="PR00445">
    <property type="entry name" value="HUPFHYPC"/>
</dbReference>
<dbReference type="GO" id="GO:1902670">
    <property type="term" value="F:carbon dioxide binding"/>
    <property type="evidence" value="ECO:0007669"/>
    <property type="project" value="TreeGrafter"/>
</dbReference>
<dbReference type="Gene3D" id="2.30.30.140">
    <property type="match status" value="1"/>
</dbReference>
<dbReference type="PANTHER" id="PTHR35177:SF2">
    <property type="entry name" value="HYDROGENASE MATURATION FACTOR HYBG"/>
    <property type="match status" value="1"/>
</dbReference>
<proteinExistence type="inferred from homology"/>
<name>A0A1G2F553_9BACT</name>
<organism evidence="2 3">
    <name type="scientific">Candidatus Portnoybacteria bacterium RBG_13_40_8</name>
    <dbReference type="NCBI Taxonomy" id="1801990"/>
    <lineage>
        <taxon>Bacteria</taxon>
        <taxon>Candidatus Portnoyibacteriota</taxon>
    </lineage>
</organism>
<dbReference type="PANTHER" id="PTHR35177">
    <property type="entry name" value="HYDROGENASE MATURATION FACTOR HYBG"/>
    <property type="match status" value="1"/>
</dbReference>
<dbReference type="STRING" id="1801990.A2V69_00835"/>